<dbReference type="InterPro" id="IPR025619">
    <property type="entry name" value="YlzJ"/>
</dbReference>
<evidence type="ECO:0000313" key="1">
    <source>
        <dbReference type="EMBL" id="CAG5077632.1"/>
    </source>
</evidence>
<dbReference type="Proteomes" id="UP000681526">
    <property type="component" value="Unassembled WGS sequence"/>
</dbReference>
<name>A0ABN7RL22_THEXY</name>
<organism evidence="1 2">
    <name type="scientific">Thermobacillus xylanilyticus</name>
    <dbReference type="NCBI Taxonomy" id="76633"/>
    <lineage>
        <taxon>Bacteria</taxon>
        <taxon>Bacillati</taxon>
        <taxon>Bacillota</taxon>
        <taxon>Bacilli</taxon>
        <taxon>Bacillales</taxon>
        <taxon>Paenibacillaceae</taxon>
        <taxon>Thermobacillus</taxon>
    </lineage>
</organism>
<accession>A0ABN7RL22</accession>
<keyword evidence="2" id="KW-1185">Reference proteome</keyword>
<protein>
    <recommendedName>
        <fullName evidence="3">YlzJ-like protein</fullName>
    </recommendedName>
</protein>
<evidence type="ECO:0000313" key="2">
    <source>
        <dbReference type="Proteomes" id="UP000681526"/>
    </source>
</evidence>
<dbReference type="Pfam" id="PF14035">
    <property type="entry name" value="YlzJ"/>
    <property type="match status" value="1"/>
</dbReference>
<evidence type="ECO:0008006" key="3">
    <source>
        <dbReference type="Google" id="ProtNLM"/>
    </source>
</evidence>
<dbReference type="EMBL" id="CAJRAY010000006">
    <property type="protein sequence ID" value="CAG5077632.1"/>
    <property type="molecule type" value="Genomic_DNA"/>
</dbReference>
<proteinExistence type="predicted"/>
<gene>
    <name evidence="1" type="primary">txxe 638</name>
    <name evidence="1" type="ORF">TXXE_01580</name>
</gene>
<comment type="caution">
    <text evidence="1">The sequence shown here is derived from an EMBL/GenBank/DDBJ whole genome shotgun (WGS) entry which is preliminary data.</text>
</comment>
<reference evidence="1 2" key="1">
    <citation type="submission" date="2021-04" db="EMBL/GenBank/DDBJ databases">
        <authorList>
            <person name="Rakotoarivonina H."/>
        </authorList>
    </citation>
    <scope>NUCLEOTIDE SEQUENCE [LARGE SCALE GENOMIC DNA]</scope>
    <source>
        <strain evidence="1 2">XE</strain>
    </source>
</reference>
<dbReference type="RefSeq" id="WP_015254907.1">
    <property type="nucleotide sequence ID" value="NZ_CAJRAY010000006.1"/>
</dbReference>
<sequence length="73" mass="8142">MTFHTILPLEIVLDGIDDPKRMRRTVEIRTGGMLLEVEPVGDGCGRIVRLLDCPLDAYLDPALNPGNLIRMQP</sequence>